<evidence type="ECO:0000256" key="6">
    <source>
        <dbReference type="ARBA" id="ARBA00022989"/>
    </source>
</evidence>
<feature type="transmembrane region" description="Helical" evidence="9">
    <location>
        <begin position="37"/>
        <end position="58"/>
    </location>
</feature>
<name>A0A4Y8WQT9_9PORP</name>
<comment type="subcellular location">
    <subcellularLocation>
        <location evidence="9">Cell membrane</location>
        <topology evidence="9">Single-pass membrane protein</topology>
    </subcellularLocation>
    <subcellularLocation>
        <location evidence="1">Membrane</location>
    </subcellularLocation>
</comment>
<dbReference type="PANTHER" id="PTHR33910">
    <property type="entry name" value="PROTEIN TRANSLOCASE SUBUNIT SECE"/>
    <property type="match status" value="1"/>
</dbReference>
<dbReference type="NCBIfam" id="TIGR00964">
    <property type="entry name" value="secE_bact"/>
    <property type="match status" value="1"/>
</dbReference>
<comment type="similarity">
    <text evidence="9">Belongs to the SecE/SEC61-gamma family.</text>
</comment>
<keyword evidence="7 9" id="KW-0811">Translocation</keyword>
<dbReference type="GO" id="GO:0005886">
    <property type="term" value="C:plasma membrane"/>
    <property type="evidence" value="ECO:0007669"/>
    <property type="project" value="UniProtKB-SubCell"/>
</dbReference>
<dbReference type="STRING" id="1122973.GCA_000379925_00480"/>
<dbReference type="Proteomes" id="UP000297225">
    <property type="component" value="Unassembled WGS sequence"/>
</dbReference>
<comment type="subunit">
    <text evidence="9">Component of the Sec protein translocase complex. Heterotrimer consisting of SecY, SecE and SecG subunits. The heterotrimers can form oligomers, although 1 heterotrimer is thought to be able to translocate proteins. Interacts with the ribosome. Interacts with SecDF, and other proteins may be involved. Interacts with SecA.</text>
</comment>
<keyword evidence="3 9" id="KW-1003">Cell membrane</keyword>
<dbReference type="AlphaFoldDB" id="A0A4Y8WQT9"/>
<dbReference type="GO" id="GO:0065002">
    <property type="term" value="P:intracellular protein transmembrane transport"/>
    <property type="evidence" value="ECO:0007669"/>
    <property type="project" value="UniProtKB-UniRule"/>
</dbReference>
<accession>A0A4Y8WQT9</accession>
<dbReference type="HAMAP" id="MF_00422">
    <property type="entry name" value="SecE"/>
    <property type="match status" value="1"/>
</dbReference>
<dbReference type="InterPro" id="IPR005807">
    <property type="entry name" value="SecE_bac"/>
</dbReference>
<evidence type="ECO:0000256" key="3">
    <source>
        <dbReference type="ARBA" id="ARBA00022475"/>
    </source>
</evidence>
<organism evidence="10 11">
    <name type="scientific">Porphyromonas levii</name>
    <dbReference type="NCBI Taxonomy" id="28114"/>
    <lineage>
        <taxon>Bacteria</taxon>
        <taxon>Pseudomonadati</taxon>
        <taxon>Bacteroidota</taxon>
        <taxon>Bacteroidia</taxon>
        <taxon>Bacteroidales</taxon>
        <taxon>Porphyromonadaceae</taxon>
        <taxon>Porphyromonas</taxon>
    </lineage>
</organism>
<evidence type="ECO:0000256" key="2">
    <source>
        <dbReference type="ARBA" id="ARBA00022448"/>
    </source>
</evidence>
<evidence type="ECO:0000256" key="8">
    <source>
        <dbReference type="ARBA" id="ARBA00023136"/>
    </source>
</evidence>
<dbReference type="GO" id="GO:0008320">
    <property type="term" value="F:protein transmembrane transporter activity"/>
    <property type="evidence" value="ECO:0007669"/>
    <property type="project" value="UniProtKB-UniRule"/>
</dbReference>
<evidence type="ECO:0000256" key="4">
    <source>
        <dbReference type="ARBA" id="ARBA00022692"/>
    </source>
</evidence>
<dbReference type="Gene3D" id="1.20.5.1030">
    <property type="entry name" value="Preprotein translocase secy subunit"/>
    <property type="match status" value="1"/>
</dbReference>
<evidence type="ECO:0000313" key="10">
    <source>
        <dbReference type="EMBL" id="TFH95945.1"/>
    </source>
</evidence>
<reference evidence="10 11" key="1">
    <citation type="submission" date="2019-03" db="EMBL/GenBank/DDBJ databases">
        <title>Porphyromonas levii Isolated from the Uterus of Dairy Cows.</title>
        <authorList>
            <person name="Francis A.M."/>
        </authorList>
    </citation>
    <scope>NUCLEOTIDE SEQUENCE [LARGE SCALE GENOMIC DNA]</scope>
    <source>
        <strain evidence="10 11">AF5678</strain>
    </source>
</reference>
<comment type="function">
    <text evidence="9">Essential subunit of the Sec protein translocation channel SecYEG. Clamps together the 2 halves of SecY. May contact the channel plug during translocation.</text>
</comment>
<dbReference type="GeneID" id="66796771"/>
<dbReference type="PANTHER" id="PTHR33910:SF1">
    <property type="entry name" value="PROTEIN TRANSLOCASE SUBUNIT SECE"/>
    <property type="match status" value="1"/>
</dbReference>
<keyword evidence="11" id="KW-1185">Reference proteome</keyword>
<keyword evidence="8 9" id="KW-0472">Membrane</keyword>
<dbReference type="InterPro" id="IPR001901">
    <property type="entry name" value="Translocase_SecE/Sec61-g"/>
</dbReference>
<dbReference type="Pfam" id="PF00584">
    <property type="entry name" value="SecE"/>
    <property type="match status" value="1"/>
</dbReference>
<dbReference type="EMBL" id="SPNC01000033">
    <property type="protein sequence ID" value="TFH95945.1"/>
    <property type="molecule type" value="Genomic_DNA"/>
</dbReference>
<protein>
    <recommendedName>
        <fullName evidence="9">Protein translocase subunit SecE</fullName>
    </recommendedName>
</protein>
<evidence type="ECO:0000256" key="9">
    <source>
        <dbReference type="HAMAP-Rule" id="MF_00422"/>
    </source>
</evidence>
<keyword evidence="6 9" id="KW-1133">Transmembrane helix</keyword>
<evidence type="ECO:0000256" key="7">
    <source>
        <dbReference type="ARBA" id="ARBA00023010"/>
    </source>
</evidence>
<evidence type="ECO:0000313" key="11">
    <source>
        <dbReference type="Proteomes" id="UP000297225"/>
    </source>
</evidence>
<dbReference type="OrthoDB" id="9810735at2"/>
<keyword evidence="2 9" id="KW-0813">Transport</keyword>
<keyword evidence="5 9" id="KW-0653">Protein transport</keyword>
<dbReference type="GO" id="GO:0009306">
    <property type="term" value="P:protein secretion"/>
    <property type="evidence" value="ECO:0007669"/>
    <property type="project" value="UniProtKB-UniRule"/>
</dbReference>
<proteinExistence type="inferred from homology"/>
<dbReference type="InterPro" id="IPR038379">
    <property type="entry name" value="SecE_sf"/>
</dbReference>
<evidence type="ECO:0000256" key="5">
    <source>
        <dbReference type="ARBA" id="ARBA00022927"/>
    </source>
</evidence>
<evidence type="ECO:0000256" key="1">
    <source>
        <dbReference type="ARBA" id="ARBA00004370"/>
    </source>
</evidence>
<sequence>MANPEKKSNFFVRAVSYVRDSFEELRYKVTWPTKKELSSSAILVLFASIVMSVFIFLVDKAFEFIMTSIYGFLA</sequence>
<dbReference type="GO" id="GO:0043952">
    <property type="term" value="P:protein transport by the Sec complex"/>
    <property type="evidence" value="ECO:0007669"/>
    <property type="project" value="UniProtKB-UniRule"/>
</dbReference>
<dbReference type="RefSeq" id="WP_018357746.1">
    <property type="nucleotide sequence ID" value="NZ_CP197400.1"/>
</dbReference>
<comment type="caution">
    <text evidence="10">The sequence shown here is derived from an EMBL/GenBank/DDBJ whole genome shotgun (WGS) entry which is preliminary data.</text>
</comment>
<keyword evidence="4 9" id="KW-0812">Transmembrane</keyword>
<gene>
    <name evidence="9 10" type="primary">secE</name>
    <name evidence="10" type="ORF">E4P47_03395</name>
</gene>
<dbReference type="GO" id="GO:0006605">
    <property type="term" value="P:protein targeting"/>
    <property type="evidence" value="ECO:0007669"/>
    <property type="project" value="UniProtKB-UniRule"/>
</dbReference>